<keyword evidence="9" id="KW-1185">Reference proteome</keyword>
<comment type="function">
    <text evidence="7">Functions as a peptidoglycan terminase that cleaves nascent peptidoglycan strands endolytically to terminate their elongation.</text>
</comment>
<dbReference type="HAMAP" id="MF_02065">
    <property type="entry name" value="MltG"/>
    <property type="match status" value="1"/>
</dbReference>
<dbReference type="Gene3D" id="3.30.160.60">
    <property type="entry name" value="Classic Zinc Finger"/>
    <property type="match status" value="1"/>
</dbReference>
<keyword evidence="4 7" id="KW-0472">Membrane</keyword>
<dbReference type="Gene3D" id="3.30.1490.480">
    <property type="entry name" value="Endolytic murein transglycosylase"/>
    <property type="match status" value="1"/>
</dbReference>
<comment type="catalytic activity">
    <reaction evidence="7">
        <text>a peptidoglycan chain = a peptidoglycan chain with N-acetyl-1,6-anhydromuramyl-[peptide] at the reducing end + a peptidoglycan chain with N-acetylglucosamine at the non-reducing end.</text>
        <dbReference type="EC" id="4.2.2.29"/>
    </reaction>
</comment>
<keyword evidence="6 7" id="KW-0961">Cell wall biogenesis/degradation</keyword>
<evidence type="ECO:0000313" key="8">
    <source>
        <dbReference type="EMBL" id="MDY0884028.1"/>
    </source>
</evidence>
<evidence type="ECO:0000256" key="5">
    <source>
        <dbReference type="ARBA" id="ARBA00023239"/>
    </source>
</evidence>
<dbReference type="CDD" id="cd08010">
    <property type="entry name" value="MltG_like"/>
    <property type="match status" value="1"/>
</dbReference>
<dbReference type="RefSeq" id="WP_320509088.1">
    <property type="nucleotide sequence ID" value="NZ_JAXCLW010000003.1"/>
</dbReference>
<evidence type="ECO:0000256" key="4">
    <source>
        <dbReference type="ARBA" id="ARBA00023136"/>
    </source>
</evidence>
<dbReference type="Pfam" id="PF02618">
    <property type="entry name" value="YceG"/>
    <property type="match status" value="1"/>
</dbReference>
<evidence type="ECO:0000256" key="2">
    <source>
        <dbReference type="ARBA" id="ARBA00022692"/>
    </source>
</evidence>
<evidence type="ECO:0000256" key="7">
    <source>
        <dbReference type="HAMAP-Rule" id="MF_02065"/>
    </source>
</evidence>
<name>A0ABU5EEY8_9PROT</name>
<dbReference type="PANTHER" id="PTHR30518">
    <property type="entry name" value="ENDOLYTIC MUREIN TRANSGLYCOSYLASE"/>
    <property type="match status" value="1"/>
</dbReference>
<comment type="similarity">
    <text evidence="7">Belongs to the transglycosylase MltG family.</text>
</comment>
<evidence type="ECO:0000256" key="3">
    <source>
        <dbReference type="ARBA" id="ARBA00022989"/>
    </source>
</evidence>
<keyword evidence="3 7" id="KW-1133">Transmembrane helix</keyword>
<gene>
    <name evidence="7 8" type="primary">mltG</name>
    <name evidence="8" type="ORF">SMD27_14345</name>
</gene>
<organism evidence="8 9">
    <name type="scientific">Dongia soli</name>
    <dbReference type="NCBI Taxonomy" id="600628"/>
    <lineage>
        <taxon>Bacteria</taxon>
        <taxon>Pseudomonadati</taxon>
        <taxon>Pseudomonadota</taxon>
        <taxon>Alphaproteobacteria</taxon>
        <taxon>Rhodospirillales</taxon>
        <taxon>Dongiaceae</taxon>
        <taxon>Dongia</taxon>
    </lineage>
</organism>
<proteinExistence type="inferred from homology"/>
<feature type="site" description="Important for catalytic activity" evidence="7">
    <location>
        <position position="204"/>
    </location>
</feature>
<dbReference type="EC" id="4.2.2.29" evidence="7"/>
<evidence type="ECO:0000256" key="6">
    <source>
        <dbReference type="ARBA" id="ARBA00023316"/>
    </source>
</evidence>
<protein>
    <recommendedName>
        <fullName evidence="7">Endolytic murein transglycosylase</fullName>
        <ecNumber evidence="7">4.2.2.29</ecNumber>
    </recommendedName>
    <alternativeName>
        <fullName evidence="7">Peptidoglycan lytic transglycosylase</fullName>
    </alternativeName>
    <alternativeName>
        <fullName evidence="7">Peptidoglycan polymerization terminase</fullName>
    </alternativeName>
</protein>
<keyword evidence="5 7" id="KW-0456">Lyase</keyword>
<keyword evidence="1 7" id="KW-1003">Cell membrane</keyword>
<sequence length="329" mass="35651">MVRRPYIILAGVVALVVAGAIGAGSYGWHAFNSAGPSRQETTVVIPKGIGIAGIADLLNKSGVIDNELIFKLGVKLSSEGKSLRAGEYAFPPGVSQHAAIRLMIEGKAVQHKITIPEGLTSAEIYDLLMATPILDGALANPPAEGTLLPETYQYLRGESRAALVDRMRRDMTTTLEKLWADRDKSIPLSKSDEAVVLASVVEKETGKPEERPRIAAVFYNRLKKNMPLQSDPTVIFAITNGKKRLDRSLTYDDLKTDSPYNTYLNLGLPPTPIANPGIEALKAVLHPIKSKDLYFVADGTGGHAFAETLDEHNKNVAQWRKVQKAATGN</sequence>
<dbReference type="PANTHER" id="PTHR30518:SF2">
    <property type="entry name" value="ENDOLYTIC MUREIN TRANSGLYCOSYLASE"/>
    <property type="match status" value="1"/>
</dbReference>
<comment type="caution">
    <text evidence="8">The sequence shown here is derived from an EMBL/GenBank/DDBJ whole genome shotgun (WGS) entry which is preliminary data.</text>
</comment>
<keyword evidence="7" id="KW-0997">Cell inner membrane</keyword>
<dbReference type="Proteomes" id="UP001279642">
    <property type="component" value="Unassembled WGS sequence"/>
</dbReference>
<reference evidence="8 9" key="1">
    <citation type="journal article" date="2016" name="Antonie Van Leeuwenhoek">
        <title>Dongia soli sp. nov., isolated from soil from Dokdo, Korea.</title>
        <authorList>
            <person name="Kim D.U."/>
            <person name="Lee H."/>
            <person name="Kim H."/>
            <person name="Kim S.G."/>
            <person name="Ka J.O."/>
        </authorList>
    </citation>
    <scope>NUCLEOTIDE SEQUENCE [LARGE SCALE GENOMIC DNA]</scope>
    <source>
        <strain evidence="8 9">D78</strain>
    </source>
</reference>
<dbReference type="EMBL" id="JAXCLW010000003">
    <property type="protein sequence ID" value="MDY0884028.1"/>
    <property type="molecule type" value="Genomic_DNA"/>
</dbReference>
<evidence type="ECO:0000313" key="9">
    <source>
        <dbReference type="Proteomes" id="UP001279642"/>
    </source>
</evidence>
<dbReference type="InterPro" id="IPR003770">
    <property type="entry name" value="MLTG-like"/>
</dbReference>
<keyword evidence="2 7" id="KW-0812">Transmembrane</keyword>
<evidence type="ECO:0000256" key="1">
    <source>
        <dbReference type="ARBA" id="ARBA00022475"/>
    </source>
</evidence>
<dbReference type="NCBIfam" id="TIGR00247">
    <property type="entry name" value="endolytic transglycosylase MltG"/>
    <property type="match status" value="1"/>
</dbReference>
<accession>A0ABU5EEY8</accession>